<organism evidence="3 4">
    <name type="scientific">Coleofasciculus chthonoplastes PCC 7420</name>
    <dbReference type="NCBI Taxonomy" id="118168"/>
    <lineage>
        <taxon>Bacteria</taxon>
        <taxon>Bacillati</taxon>
        <taxon>Cyanobacteriota</taxon>
        <taxon>Cyanophyceae</taxon>
        <taxon>Coleofasciculales</taxon>
        <taxon>Coleofasciculaceae</taxon>
        <taxon>Coleofasciculus</taxon>
    </lineage>
</organism>
<evidence type="ECO:0000259" key="2">
    <source>
        <dbReference type="Pfam" id="PF20597"/>
    </source>
</evidence>
<dbReference type="EMBL" id="DS989844">
    <property type="protein sequence ID" value="EDX77279.1"/>
    <property type="molecule type" value="Genomic_DNA"/>
</dbReference>
<feature type="domain" description="Choice-of-anchor A" evidence="2">
    <location>
        <begin position="91"/>
        <end position="327"/>
    </location>
</feature>
<reference evidence="3 4" key="1">
    <citation type="submission" date="2008-07" db="EMBL/GenBank/DDBJ databases">
        <authorList>
            <person name="Tandeau de Marsac N."/>
            <person name="Ferriera S."/>
            <person name="Johnson J."/>
            <person name="Kravitz S."/>
            <person name="Beeson K."/>
            <person name="Sutton G."/>
            <person name="Rogers Y.-H."/>
            <person name="Friedman R."/>
            <person name="Frazier M."/>
            <person name="Venter J.C."/>
        </authorList>
    </citation>
    <scope>NUCLEOTIDE SEQUENCE [LARGE SCALE GENOMIC DNA]</scope>
    <source>
        <strain evidence="3 4">PCC 7420</strain>
    </source>
</reference>
<evidence type="ECO:0000313" key="4">
    <source>
        <dbReference type="Proteomes" id="UP000003835"/>
    </source>
</evidence>
<evidence type="ECO:0000313" key="3">
    <source>
        <dbReference type="EMBL" id="EDX77279.1"/>
    </source>
</evidence>
<dbReference type="STRING" id="118168.MC7420_416"/>
<keyword evidence="1" id="KW-0732">Signal</keyword>
<dbReference type="Pfam" id="PF20597">
    <property type="entry name" value="pAdhesive_15"/>
    <property type="match status" value="1"/>
</dbReference>
<dbReference type="Proteomes" id="UP000003835">
    <property type="component" value="Unassembled WGS sequence"/>
</dbReference>
<feature type="signal peptide" evidence="1">
    <location>
        <begin position="1"/>
        <end position="31"/>
    </location>
</feature>
<dbReference type="AlphaFoldDB" id="B4VL16"/>
<feature type="chain" id="PRO_5002827568" evidence="1">
    <location>
        <begin position="32"/>
        <end position="372"/>
    </location>
</feature>
<dbReference type="NCBIfam" id="TIGR04215">
    <property type="entry name" value="choice_anch_A"/>
    <property type="match status" value="2"/>
</dbReference>
<dbReference type="RefSeq" id="WP_006099393.1">
    <property type="nucleotide sequence ID" value="NZ_DS989844.1"/>
</dbReference>
<sequence>MNKTLTKIAVTGASTVLGATAALSLSIPAQAALLGPAASCNVLVFGDMNAKNTDAEGSVCIGGNAKLEPFTVHSDVSNPASQLDSLVVGGNLTYGNSEIKLGNVFVGGNASFSNSTISKGNAVVHGNASFTNSTIKEGDAVVKGDAEFTNSTLEQGDAIVNGEVTFNNDPTLNGDIIEGQDVEIPDLPINFGEAEQFYKNYSAYLGGFTDADNTSTLKIFNFTTSGLADAIAQGLNLTFDSNSTVLVNVTGSELNLTGGEIKLNDDPNDTYANRVILNLPNVTKLSTSGFSWNGSVLAPMAHYDFNNGHADGQVIVASLSGTGEFHNVPFDGNLPDPEPVPEPLTILGSGMALGFGTFFKRQQSKKQKNAKQ</sequence>
<dbReference type="InterPro" id="IPR026374">
    <property type="entry name" value="Cyano_PEP"/>
</dbReference>
<dbReference type="HOGENOM" id="CLU_059539_0_0_3"/>
<dbReference type="NCBIfam" id="TIGR04155">
    <property type="entry name" value="cyano_PEP"/>
    <property type="match status" value="1"/>
</dbReference>
<proteinExistence type="predicted"/>
<protein>
    <submittedName>
        <fullName evidence="3">PEP-CTERM putative exosortase interaction domain protein</fullName>
    </submittedName>
</protein>
<keyword evidence="4" id="KW-1185">Reference proteome</keyword>
<accession>B4VL16</accession>
<name>B4VL16_9CYAN</name>
<dbReference type="eggNOG" id="COG3595">
    <property type="taxonomic scope" value="Bacteria"/>
</dbReference>
<gene>
    <name evidence="3" type="ORF">MC7420_416</name>
</gene>
<dbReference type="InterPro" id="IPR026588">
    <property type="entry name" value="Choice_anch_A"/>
</dbReference>
<evidence type="ECO:0000256" key="1">
    <source>
        <dbReference type="SAM" id="SignalP"/>
    </source>
</evidence>